<dbReference type="Proteomes" id="UP000009022">
    <property type="component" value="Unassembled WGS sequence"/>
</dbReference>
<feature type="domain" description="Cytochrome b561" evidence="12">
    <location>
        <begin position="1"/>
        <end position="180"/>
    </location>
</feature>
<comment type="cofactor">
    <cofactor evidence="1">
        <name>heme b</name>
        <dbReference type="ChEBI" id="CHEBI:60344"/>
    </cofactor>
</comment>
<keyword evidence="4" id="KW-0349">Heme</keyword>
<dbReference type="InterPro" id="IPR043205">
    <property type="entry name" value="CYB561/CYBRD1-like"/>
</dbReference>
<dbReference type="EMBL" id="DS985243">
    <property type="protein sequence ID" value="EDV27279.1"/>
    <property type="molecule type" value="Genomic_DNA"/>
</dbReference>
<dbReference type="GO" id="GO:0016020">
    <property type="term" value="C:membrane"/>
    <property type="evidence" value="ECO:0007669"/>
    <property type="project" value="UniProtKB-SubCell"/>
</dbReference>
<dbReference type="OrthoDB" id="907479at2759"/>
<sequence>MCLPWNTDKTDNGEQDVQVGICQIAVLIFRMFRNMERKWVKYGHVLLHTLTLVFSIVALVAVISFKNDRKKPLANFFTTHSWIGLLVLACYLVQYVFGVIYFLLPESMVSQAKRKQFLPFHRFFGAAAYLTSLVSVSTGAFDHLVLFYQNYSDIGLAPRMGNTMAILVIIVGFLAGYLLVNRSFKSSPPKPPTYNPGVF</sequence>
<dbReference type="PANTHER" id="PTHR10106:SF0">
    <property type="entry name" value="LD36721P"/>
    <property type="match status" value="1"/>
</dbReference>
<reference evidence="13 14" key="1">
    <citation type="journal article" date="2008" name="Nature">
        <title>The Trichoplax genome and the nature of placozoans.</title>
        <authorList>
            <person name="Srivastava M."/>
            <person name="Begovic E."/>
            <person name="Chapman J."/>
            <person name="Putnam N.H."/>
            <person name="Hellsten U."/>
            <person name="Kawashima T."/>
            <person name="Kuo A."/>
            <person name="Mitros T."/>
            <person name="Salamov A."/>
            <person name="Carpenter M.L."/>
            <person name="Signorovitch A.Y."/>
            <person name="Moreno M.A."/>
            <person name="Kamm K."/>
            <person name="Grimwood J."/>
            <person name="Schmutz J."/>
            <person name="Shapiro H."/>
            <person name="Grigoriev I.V."/>
            <person name="Buss L.W."/>
            <person name="Schierwater B."/>
            <person name="Dellaporta S.L."/>
            <person name="Rokhsar D.S."/>
        </authorList>
    </citation>
    <scope>NUCLEOTIDE SEQUENCE [LARGE SCALE GENOMIC DNA]</scope>
    <source>
        <strain evidence="13 14">Grell-BS-1999</strain>
    </source>
</reference>
<dbReference type="InParanoid" id="B3RQN7"/>
<dbReference type="PROSITE" id="PS50939">
    <property type="entry name" value="CYTOCHROME_B561"/>
    <property type="match status" value="1"/>
</dbReference>
<evidence type="ECO:0000256" key="11">
    <source>
        <dbReference type="SAM" id="Phobius"/>
    </source>
</evidence>
<keyword evidence="5 11" id="KW-0812">Transmembrane</keyword>
<dbReference type="GO" id="GO:0046872">
    <property type="term" value="F:metal ion binding"/>
    <property type="evidence" value="ECO:0007669"/>
    <property type="project" value="UniProtKB-KW"/>
</dbReference>
<evidence type="ECO:0000256" key="1">
    <source>
        <dbReference type="ARBA" id="ARBA00001970"/>
    </source>
</evidence>
<proteinExistence type="predicted"/>
<comment type="subcellular location">
    <subcellularLocation>
        <location evidence="2">Membrane</location>
        <topology evidence="2">Multi-pass membrane protein</topology>
    </subcellularLocation>
</comment>
<evidence type="ECO:0000256" key="8">
    <source>
        <dbReference type="ARBA" id="ARBA00022989"/>
    </source>
</evidence>
<accession>B3RQN7</accession>
<name>B3RQN7_TRIAD</name>
<dbReference type="InterPro" id="IPR006593">
    <property type="entry name" value="Cyt_b561/ferric_Rdtase_TM"/>
</dbReference>
<evidence type="ECO:0000256" key="6">
    <source>
        <dbReference type="ARBA" id="ARBA00022723"/>
    </source>
</evidence>
<evidence type="ECO:0000256" key="7">
    <source>
        <dbReference type="ARBA" id="ARBA00022982"/>
    </source>
</evidence>
<keyword evidence="7" id="KW-0249">Electron transport</keyword>
<evidence type="ECO:0000256" key="5">
    <source>
        <dbReference type="ARBA" id="ARBA00022692"/>
    </source>
</evidence>
<keyword evidence="10 11" id="KW-0472">Membrane</keyword>
<dbReference type="eggNOG" id="KOG1619">
    <property type="taxonomic scope" value="Eukaryota"/>
</dbReference>
<keyword evidence="9" id="KW-0408">Iron</keyword>
<feature type="transmembrane region" description="Helical" evidence="11">
    <location>
        <begin position="160"/>
        <end position="180"/>
    </location>
</feature>
<protein>
    <recommendedName>
        <fullName evidence="12">Cytochrome b561 domain-containing protein</fullName>
    </recommendedName>
</protein>
<dbReference type="PANTHER" id="PTHR10106">
    <property type="entry name" value="CYTOCHROME B561-RELATED"/>
    <property type="match status" value="1"/>
</dbReference>
<keyword evidence="6" id="KW-0479">Metal-binding</keyword>
<dbReference type="RefSeq" id="XP_002111275.1">
    <property type="nucleotide sequence ID" value="XM_002111239.1"/>
</dbReference>
<dbReference type="KEGG" id="tad:TRIADDRAFT_55057"/>
<gene>
    <name evidence="13" type="ORF">TRIADDRAFT_55057</name>
</gene>
<dbReference type="AlphaFoldDB" id="B3RQN7"/>
<feature type="transmembrane region" description="Helical" evidence="11">
    <location>
        <begin position="124"/>
        <end position="148"/>
    </location>
</feature>
<feature type="transmembrane region" description="Helical" evidence="11">
    <location>
        <begin position="83"/>
        <end position="104"/>
    </location>
</feature>
<evidence type="ECO:0000256" key="10">
    <source>
        <dbReference type="ARBA" id="ARBA00023136"/>
    </source>
</evidence>
<dbReference type="GeneID" id="6752488"/>
<dbReference type="Pfam" id="PF03188">
    <property type="entry name" value="Cytochrom_B561"/>
    <property type="match status" value="1"/>
</dbReference>
<keyword evidence="14" id="KW-1185">Reference proteome</keyword>
<evidence type="ECO:0000256" key="3">
    <source>
        <dbReference type="ARBA" id="ARBA00022448"/>
    </source>
</evidence>
<feature type="transmembrane region" description="Helical" evidence="11">
    <location>
        <begin position="45"/>
        <end position="63"/>
    </location>
</feature>
<keyword evidence="3" id="KW-0813">Transport</keyword>
<dbReference type="Gene3D" id="1.20.120.1770">
    <property type="match status" value="1"/>
</dbReference>
<keyword evidence="8 11" id="KW-1133">Transmembrane helix</keyword>
<evidence type="ECO:0000313" key="13">
    <source>
        <dbReference type="EMBL" id="EDV27279.1"/>
    </source>
</evidence>
<dbReference type="SMART" id="SM00665">
    <property type="entry name" value="B561"/>
    <property type="match status" value="1"/>
</dbReference>
<dbReference type="CTD" id="6752488"/>
<evidence type="ECO:0000256" key="2">
    <source>
        <dbReference type="ARBA" id="ARBA00004141"/>
    </source>
</evidence>
<organism evidence="13 14">
    <name type="scientific">Trichoplax adhaerens</name>
    <name type="common">Trichoplax reptans</name>
    <dbReference type="NCBI Taxonomy" id="10228"/>
    <lineage>
        <taxon>Eukaryota</taxon>
        <taxon>Metazoa</taxon>
        <taxon>Placozoa</taxon>
        <taxon>Uniplacotomia</taxon>
        <taxon>Trichoplacea</taxon>
        <taxon>Trichoplacidae</taxon>
        <taxon>Trichoplax</taxon>
    </lineage>
</organism>
<dbReference type="PhylomeDB" id="B3RQN7"/>
<evidence type="ECO:0000313" key="14">
    <source>
        <dbReference type="Proteomes" id="UP000009022"/>
    </source>
</evidence>
<dbReference type="HOGENOM" id="CLU_069712_2_0_1"/>
<evidence type="ECO:0000256" key="9">
    <source>
        <dbReference type="ARBA" id="ARBA00023004"/>
    </source>
</evidence>
<evidence type="ECO:0000259" key="12">
    <source>
        <dbReference type="PROSITE" id="PS50939"/>
    </source>
</evidence>
<dbReference type="GO" id="GO:0016491">
    <property type="term" value="F:oxidoreductase activity"/>
    <property type="evidence" value="ECO:0000318"/>
    <property type="project" value="GO_Central"/>
</dbReference>
<evidence type="ECO:0000256" key="4">
    <source>
        <dbReference type="ARBA" id="ARBA00022617"/>
    </source>
</evidence>